<keyword evidence="2" id="KW-1185">Reference proteome</keyword>
<gene>
    <name evidence="1" type="ORF">F5876DRAFT_81644</name>
</gene>
<proteinExistence type="predicted"/>
<evidence type="ECO:0000313" key="2">
    <source>
        <dbReference type="Proteomes" id="UP001163835"/>
    </source>
</evidence>
<sequence length="145" mass="16712">MRFILAYLALALASIAYNGHAAPINTTSLNFLNPTLKPRIIATVIVHLEFRGSSAGDALKPPRYEHELKPDKVHQGVERALERHRALYTDYPFHRPVQYLVMNEFRDYPDFPYFAVHLEHPCGNTPCDSTWKVFFDEKSEPEEVL</sequence>
<dbReference type="EMBL" id="MU795573">
    <property type="protein sequence ID" value="KAJ3805561.1"/>
    <property type="molecule type" value="Genomic_DNA"/>
</dbReference>
<name>A0ACC1TLS6_9AGAR</name>
<evidence type="ECO:0000313" key="1">
    <source>
        <dbReference type="EMBL" id="KAJ3805561.1"/>
    </source>
</evidence>
<dbReference type="Proteomes" id="UP001163835">
    <property type="component" value="Unassembled WGS sequence"/>
</dbReference>
<reference evidence="1" key="1">
    <citation type="submission" date="2022-09" db="EMBL/GenBank/DDBJ databases">
        <title>A Global Phylogenomic Analysis of the Shiitake Genus Lentinula.</title>
        <authorList>
            <consortium name="DOE Joint Genome Institute"/>
            <person name="Sierra-Patev S."/>
            <person name="Min B."/>
            <person name="Naranjo-Ortiz M."/>
            <person name="Looney B."/>
            <person name="Konkel Z."/>
            <person name="Slot J.C."/>
            <person name="Sakamoto Y."/>
            <person name="Steenwyk J.L."/>
            <person name="Rokas A."/>
            <person name="Carro J."/>
            <person name="Camarero S."/>
            <person name="Ferreira P."/>
            <person name="Molpeceres G."/>
            <person name="Ruiz-Duenas F.J."/>
            <person name="Serrano A."/>
            <person name="Henrissat B."/>
            <person name="Drula E."/>
            <person name="Hughes K.W."/>
            <person name="Mata J.L."/>
            <person name="Ishikawa N.K."/>
            <person name="Vargas-Isla R."/>
            <person name="Ushijima S."/>
            <person name="Smith C.A."/>
            <person name="Ahrendt S."/>
            <person name="Andreopoulos W."/>
            <person name="He G."/>
            <person name="Labutti K."/>
            <person name="Lipzen A."/>
            <person name="Ng V."/>
            <person name="Riley R."/>
            <person name="Sandor L."/>
            <person name="Barry K."/>
            <person name="Martinez A.T."/>
            <person name="Xiao Y."/>
            <person name="Gibbons J.G."/>
            <person name="Terashima K."/>
            <person name="Grigoriev I.V."/>
            <person name="Hibbett D.S."/>
        </authorList>
    </citation>
    <scope>NUCLEOTIDE SEQUENCE</scope>
    <source>
        <strain evidence="1">TMI1499</strain>
    </source>
</reference>
<organism evidence="1 2">
    <name type="scientific">Lentinula aff. lateritia</name>
    <dbReference type="NCBI Taxonomy" id="2804960"/>
    <lineage>
        <taxon>Eukaryota</taxon>
        <taxon>Fungi</taxon>
        <taxon>Dikarya</taxon>
        <taxon>Basidiomycota</taxon>
        <taxon>Agaricomycotina</taxon>
        <taxon>Agaricomycetes</taxon>
        <taxon>Agaricomycetidae</taxon>
        <taxon>Agaricales</taxon>
        <taxon>Marasmiineae</taxon>
        <taxon>Omphalotaceae</taxon>
        <taxon>Lentinula</taxon>
    </lineage>
</organism>
<accession>A0ACC1TLS6</accession>
<comment type="caution">
    <text evidence="1">The sequence shown here is derived from an EMBL/GenBank/DDBJ whole genome shotgun (WGS) entry which is preliminary data.</text>
</comment>
<protein>
    <submittedName>
        <fullName evidence="1">Uncharacterized protein</fullName>
    </submittedName>
</protein>